<evidence type="ECO:0000313" key="3">
    <source>
        <dbReference type="Proteomes" id="UP001067235"/>
    </source>
</evidence>
<reference evidence="2" key="1">
    <citation type="submission" date="2022-12" db="EMBL/GenBank/DDBJ databases">
        <authorList>
            <person name="Krivoruchko A.V."/>
            <person name="Elkin A."/>
        </authorList>
    </citation>
    <scope>NUCLEOTIDE SEQUENCE</scope>
    <source>
        <strain evidence="2">IEGM 1388</strain>
    </source>
</reference>
<name>A0ABT4MZM5_GORRU</name>
<evidence type="ECO:0000256" key="1">
    <source>
        <dbReference type="SAM" id="Phobius"/>
    </source>
</evidence>
<feature type="transmembrane region" description="Helical" evidence="1">
    <location>
        <begin position="63"/>
        <end position="82"/>
    </location>
</feature>
<keyword evidence="1" id="KW-1133">Transmembrane helix</keyword>
<evidence type="ECO:0000313" key="2">
    <source>
        <dbReference type="EMBL" id="MCZ4552264.1"/>
    </source>
</evidence>
<accession>A0ABT4MZM5</accession>
<organism evidence="2 3">
    <name type="scientific">Gordonia rubripertincta</name>
    <name type="common">Rhodococcus corallinus</name>
    <dbReference type="NCBI Taxonomy" id="36822"/>
    <lineage>
        <taxon>Bacteria</taxon>
        <taxon>Bacillati</taxon>
        <taxon>Actinomycetota</taxon>
        <taxon>Actinomycetes</taxon>
        <taxon>Mycobacteriales</taxon>
        <taxon>Gordoniaceae</taxon>
        <taxon>Gordonia</taxon>
    </lineage>
</organism>
<protein>
    <submittedName>
        <fullName evidence="2">Uncharacterized protein</fullName>
    </submittedName>
</protein>
<dbReference type="RefSeq" id="WP_301573047.1">
    <property type="nucleotide sequence ID" value="NZ_JAPWIE010000006.1"/>
</dbReference>
<feature type="transmembrane region" description="Helical" evidence="1">
    <location>
        <begin position="34"/>
        <end position="57"/>
    </location>
</feature>
<sequence>MTTVNDPSSPPTQFHATIIADQFIPEDNESKRKIILSLVWVLAGLAAISIVGTIVLVGMSKDVTAVAPFVTLIIGGLIGLFAPSPTGGQ</sequence>
<keyword evidence="1" id="KW-0812">Transmembrane</keyword>
<comment type="caution">
    <text evidence="2">The sequence shown here is derived from an EMBL/GenBank/DDBJ whole genome shotgun (WGS) entry which is preliminary data.</text>
</comment>
<dbReference type="EMBL" id="JAPWIE010000006">
    <property type="protein sequence ID" value="MCZ4552264.1"/>
    <property type="molecule type" value="Genomic_DNA"/>
</dbReference>
<keyword evidence="1" id="KW-0472">Membrane</keyword>
<dbReference type="Proteomes" id="UP001067235">
    <property type="component" value="Unassembled WGS sequence"/>
</dbReference>
<gene>
    <name evidence="2" type="ORF">O4213_19885</name>
</gene>
<proteinExistence type="predicted"/>
<keyword evidence="3" id="KW-1185">Reference proteome</keyword>